<name>A0ABQ5QRZ9_9ACTN</name>
<evidence type="ECO:0000313" key="1">
    <source>
        <dbReference type="EMBL" id="GLH97378.1"/>
    </source>
</evidence>
<evidence type="ECO:0000313" key="2">
    <source>
        <dbReference type="Proteomes" id="UP001144280"/>
    </source>
</evidence>
<gene>
    <name evidence="1" type="ORF">Pa4123_26530</name>
</gene>
<reference evidence="1" key="1">
    <citation type="submission" date="2022-12" db="EMBL/GenBank/DDBJ databases">
        <title>New Phytohabitans aurantiacus sp. RD004123 nov., an actinomycete isolated from soil.</title>
        <authorList>
            <person name="Triningsih D.W."/>
            <person name="Harunari E."/>
            <person name="Igarashi Y."/>
        </authorList>
    </citation>
    <scope>NUCLEOTIDE SEQUENCE</scope>
    <source>
        <strain evidence="1">RD004123</strain>
    </source>
</reference>
<dbReference type="EMBL" id="BSDI01000010">
    <property type="protein sequence ID" value="GLH97378.1"/>
    <property type="molecule type" value="Genomic_DNA"/>
</dbReference>
<accession>A0ABQ5QRZ9</accession>
<dbReference type="Proteomes" id="UP001144280">
    <property type="component" value="Unassembled WGS sequence"/>
</dbReference>
<comment type="caution">
    <text evidence="1">The sequence shown here is derived from an EMBL/GenBank/DDBJ whole genome shotgun (WGS) entry which is preliminary data.</text>
</comment>
<organism evidence="1 2">
    <name type="scientific">Phytohabitans aurantiacus</name>
    <dbReference type="NCBI Taxonomy" id="3016789"/>
    <lineage>
        <taxon>Bacteria</taxon>
        <taxon>Bacillati</taxon>
        <taxon>Actinomycetota</taxon>
        <taxon>Actinomycetes</taxon>
        <taxon>Micromonosporales</taxon>
        <taxon>Micromonosporaceae</taxon>
    </lineage>
</organism>
<proteinExistence type="predicted"/>
<protein>
    <submittedName>
        <fullName evidence="1">Uncharacterized protein</fullName>
    </submittedName>
</protein>
<sequence length="151" mass="16015">MADIVEFPGVGPAPAPGPADLDAIGDRYTALCEARERDETLTVRLLALAVAEDVPVLRDEVGRVARERDALAADIAHLRGQLASVRRDLAHEVRNVVDLMEIRPVDGCRHISPVDGLCAHPAAMTPECGPGVDCPELARLLQLGGYGDGHG</sequence>
<dbReference type="RefSeq" id="WP_281895205.1">
    <property type="nucleotide sequence ID" value="NZ_BSDI01000010.1"/>
</dbReference>
<keyword evidence="2" id="KW-1185">Reference proteome</keyword>